<dbReference type="UniPathway" id="UPA00074">
    <property type="reaction ID" value="UER00943"/>
</dbReference>
<dbReference type="Gene3D" id="3.40.50.1970">
    <property type="match status" value="1"/>
</dbReference>
<dbReference type="PATRIC" id="fig|1609559.3.peg.771"/>
<dbReference type="GO" id="GO:0016829">
    <property type="term" value="F:lyase activity"/>
    <property type="evidence" value="ECO:0007669"/>
    <property type="project" value="UniProtKB-KW"/>
</dbReference>
<dbReference type="STRING" id="1609559.TQ32_03710"/>
<dbReference type="AlphaFoldDB" id="A0A127B8H9"/>
<feature type="domain" description="PurE" evidence="6">
    <location>
        <begin position="3"/>
        <end position="152"/>
    </location>
</feature>
<reference evidence="9" key="1">
    <citation type="submission" date="2015-02" db="EMBL/GenBank/DDBJ databases">
        <title>Pyrococcus kukulkanii sp. nov., a novel hyperthermophilic archaeon isolated from a deep-sea hydrothermal vent at the Guaymas Basin.</title>
        <authorList>
            <person name="Oger P.M."/>
            <person name="Callac N."/>
            <person name="Jebbar M."/>
            <person name="Godfroy A."/>
        </authorList>
    </citation>
    <scope>NUCLEOTIDE SEQUENCE [LARGE SCALE GENOMIC DNA]</scope>
    <source>
        <strain evidence="9">NCB100</strain>
    </source>
</reference>
<dbReference type="Pfam" id="PF00731">
    <property type="entry name" value="AIRC"/>
    <property type="match status" value="1"/>
</dbReference>
<accession>A0A127B8H9</accession>
<dbReference type="SUPFAM" id="SSF52255">
    <property type="entry name" value="N5-CAIR mutase (phosphoribosylaminoimidazole carboxylase, PurE)"/>
    <property type="match status" value="1"/>
</dbReference>
<dbReference type="OrthoDB" id="9473at2157"/>
<dbReference type="GeneID" id="28490911"/>
<dbReference type="RefSeq" id="WP_068321136.1">
    <property type="nucleotide sequence ID" value="NZ_CP010835.1"/>
</dbReference>
<dbReference type="InterPro" id="IPR000031">
    <property type="entry name" value="PurE_dom"/>
</dbReference>
<evidence type="ECO:0000313" key="10">
    <source>
        <dbReference type="Proteomes" id="UP001571980"/>
    </source>
</evidence>
<evidence type="ECO:0000313" key="9">
    <source>
        <dbReference type="Proteomes" id="UP000070587"/>
    </source>
</evidence>
<name>A0A127B8H9_9EURY</name>
<dbReference type="GO" id="GO:0006189">
    <property type="term" value="P:'de novo' IMP biosynthetic process"/>
    <property type="evidence" value="ECO:0007669"/>
    <property type="project" value="UniProtKB-UniRule"/>
</dbReference>
<evidence type="ECO:0000256" key="2">
    <source>
        <dbReference type="ARBA" id="ARBA00023235"/>
    </source>
</evidence>
<comment type="function">
    <text evidence="3 4">Catalyzes the conversion of N5-carboxyaminoimidazole ribonucleotide (N5-CAIR) to 4-carboxy-5-aminoimidazole ribonucleotide (CAIR).</text>
</comment>
<comment type="pathway">
    <text evidence="3 4">Purine metabolism; IMP biosynthesis via de novo pathway; 5-amino-1-(5-phospho-D-ribosyl)imidazole-4-carboxylate from 5-amino-1-(5-phospho-D-ribosyl)imidazole (N5-CAIR route): step 2/2.</text>
</comment>
<keyword evidence="1 3" id="KW-0658">Purine biosynthesis</keyword>
<evidence type="ECO:0000313" key="7">
    <source>
        <dbReference type="EMBL" id="AMM53683.1"/>
    </source>
</evidence>
<dbReference type="KEGG" id="pyc:TQ32_03710"/>
<dbReference type="HAMAP" id="MF_01929">
    <property type="entry name" value="PurE_classI"/>
    <property type="match status" value="1"/>
</dbReference>
<feature type="binding site" evidence="3 5">
    <location>
        <position position="41"/>
    </location>
    <ligand>
        <name>substrate</name>
    </ligand>
</feature>
<evidence type="ECO:0000256" key="3">
    <source>
        <dbReference type="HAMAP-Rule" id="MF_01929"/>
    </source>
</evidence>
<dbReference type="InterPro" id="IPR024694">
    <property type="entry name" value="PurE_prokaryotes"/>
</dbReference>
<dbReference type="NCBIfam" id="TIGR01162">
    <property type="entry name" value="purE"/>
    <property type="match status" value="1"/>
</dbReference>
<dbReference type="SMART" id="SM01001">
    <property type="entry name" value="AIRC"/>
    <property type="match status" value="1"/>
</dbReference>
<comment type="similarity">
    <text evidence="3">Belongs to the AIR carboxylase family. Class I subfamily.</text>
</comment>
<evidence type="ECO:0000259" key="6">
    <source>
        <dbReference type="SMART" id="SM01001"/>
    </source>
</evidence>
<dbReference type="FunFam" id="3.40.50.1970:FF:000013">
    <property type="entry name" value="Phosphoribosylaminoimidazole carboxylase"/>
    <property type="match status" value="1"/>
</dbReference>
<dbReference type="PANTHER" id="PTHR23046:SF2">
    <property type="entry name" value="PHOSPHORIBOSYLAMINOIMIDAZOLE CARBOXYLASE"/>
    <property type="match status" value="1"/>
</dbReference>
<dbReference type="EMBL" id="CP010835">
    <property type="protein sequence ID" value="AMM53683.1"/>
    <property type="molecule type" value="Genomic_DNA"/>
</dbReference>
<comment type="catalytic activity">
    <reaction evidence="3 4">
        <text>5-carboxyamino-1-(5-phospho-D-ribosyl)imidazole + H(+) = 5-amino-1-(5-phospho-D-ribosyl)imidazole-4-carboxylate</text>
        <dbReference type="Rhea" id="RHEA:13193"/>
        <dbReference type="ChEBI" id="CHEBI:15378"/>
        <dbReference type="ChEBI" id="CHEBI:58730"/>
        <dbReference type="ChEBI" id="CHEBI:77657"/>
        <dbReference type="EC" id="5.4.99.18"/>
    </reaction>
</comment>
<dbReference type="InterPro" id="IPR033747">
    <property type="entry name" value="PurE_ClassI"/>
</dbReference>
<evidence type="ECO:0000256" key="5">
    <source>
        <dbReference type="PIRSR" id="PIRSR001338-1"/>
    </source>
</evidence>
<keyword evidence="8" id="KW-0456">Lyase</keyword>
<feature type="binding site" evidence="3 5">
    <location>
        <position position="11"/>
    </location>
    <ligand>
        <name>substrate</name>
    </ligand>
</feature>
<dbReference type="PIRSF" id="PIRSF001338">
    <property type="entry name" value="AIR_carboxylase"/>
    <property type="match status" value="1"/>
</dbReference>
<proteinExistence type="inferred from homology"/>
<dbReference type="Proteomes" id="UP000070587">
    <property type="component" value="Chromosome"/>
</dbReference>
<keyword evidence="10" id="KW-1185">Reference proteome</keyword>
<evidence type="ECO:0000256" key="1">
    <source>
        <dbReference type="ARBA" id="ARBA00022755"/>
    </source>
</evidence>
<sequence length="172" mass="18720">MAPKVGIIMGSDSDLPVMKEAAKILEEFGVEYEITIVSAHRTPERMYEYAKRARERGIEVIIAGAGGAAHLPGMTASITTLPVIGVPVKSRALNGLDSLLSIVQMPAGVPVATVAINNAKNAALLALRILSIKYPEIAEKLEKYMEDMRRTVEEKAKRLEEVGWAKYLGEDD</sequence>
<dbReference type="PANTHER" id="PTHR23046">
    <property type="entry name" value="PHOSPHORIBOSYLAMINOIMIDAZOLE CARBOXYLASE CATALYTIC SUBUNIT"/>
    <property type="match status" value="1"/>
</dbReference>
<dbReference type="EMBL" id="JARRIG010000006">
    <property type="protein sequence ID" value="MFA4805035.1"/>
    <property type="molecule type" value="Genomic_DNA"/>
</dbReference>
<dbReference type="Proteomes" id="UP001571980">
    <property type="component" value="Unassembled WGS sequence"/>
</dbReference>
<evidence type="ECO:0000256" key="4">
    <source>
        <dbReference type="PIRNR" id="PIRNR001338"/>
    </source>
</evidence>
<dbReference type="GO" id="GO:0034023">
    <property type="term" value="F:5-(carboxyamino)imidazole ribonucleotide mutase activity"/>
    <property type="evidence" value="ECO:0007669"/>
    <property type="project" value="UniProtKB-UniRule"/>
</dbReference>
<keyword evidence="2 3" id="KW-0413">Isomerase</keyword>
<reference evidence="7 9" key="2">
    <citation type="journal article" date="2016" name="Int. J. Syst. Evol. Microbiol.">
        <title>Pyrococcus kukulkanii sp. nov., a hyperthermophilic, piezophilic archaeon isolated from a deep-sea hydrothermal vent.</title>
        <authorList>
            <person name="Callac N."/>
            <person name="Oger P."/>
            <person name="Lesongeur F."/>
            <person name="Rattray J.E."/>
            <person name="Vannier P."/>
            <person name="Michoud G."/>
            <person name="Beauverger M."/>
            <person name="Gayet N."/>
            <person name="Rouxel O."/>
            <person name="Jebbar M."/>
            <person name="Godfroy A."/>
        </authorList>
    </citation>
    <scope>NUCLEOTIDE SEQUENCE [LARGE SCALE GENOMIC DNA]</scope>
    <source>
        <strain evidence="7 9">NCB100</strain>
    </source>
</reference>
<dbReference type="EC" id="5.4.99.18" evidence="3 4"/>
<feature type="binding site" evidence="3 5">
    <location>
        <position position="14"/>
    </location>
    <ligand>
        <name>substrate</name>
    </ligand>
</feature>
<evidence type="ECO:0000313" key="8">
    <source>
        <dbReference type="EMBL" id="MFA4805035.1"/>
    </source>
</evidence>
<gene>
    <name evidence="3 8" type="primary">purE</name>
    <name evidence="8" type="ORF">P8X34_09900</name>
    <name evidence="7" type="ORF">TQ32_03710</name>
</gene>
<organism evidence="7 9">
    <name type="scientific">Pyrococcus kukulkanii</name>
    <dbReference type="NCBI Taxonomy" id="1609559"/>
    <lineage>
        <taxon>Archaea</taxon>
        <taxon>Methanobacteriati</taxon>
        <taxon>Methanobacteriota</taxon>
        <taxon>Thermococci</taxon>
        <taxon>Thermococcales</taxon>
        <taxon>Thermococcaceae</taxon>
        <taxon>Pyrococcus</taxon>
    </lineage>
</organism>
<protein>
    <recommendedName>
        <fullName evidence="3 4">N5-carboxyaminoimidazole ribonucleotide mutase</fullName>
        <shortName evidence="3 4">N5-CAIR mutase</shortName>
        <ecNumber evidence="3 4">5.4.99.18</ecNumber>
    </recommendedName>
    <alternativeName>
        <fullName evidence="3">5-(carboxyamino)imidazole ribonucleotide mutase</fullName>
    </alternativeName>
</protein>
<reference evidence="8 10" key="3">
    <citation type="submission" date="2023-03" db="EMBL/GenBank/DDBJ databases">
        <title>Speciation in Pyrococcus: adaptation to high temperature as a mechanism.</title>
        <authorList>
            <person name="Gu J."/>
        </authorList>
    </citation>
    <scope>NUCLEOTIDE SEQUENCE [LARGE SCALE GENOMIC DNA]</scope>
    <source>
        <strain evidence="8 10">LMOA34</strain>
    </source>
</reference>